<dbReference type="RefSeq" id="WP_127692816.1">
    <property type="nucleotide sequence ID" value="NZ_SACQ01000001.1"/>
</dbReference>
<comment type="caution">
    <text evidence="11">The sequence shown here is derived from an EMBL/GenBank/DDBJ whole genome shotgun (WGS) entry which is preliminary data.</text>
</comment>
<evidence type="ECO:0000256" key="4">
    <source>
        <dbReference type="ARBA" id="ARBA00023235"/>
    </source>
</evidence>
<dbReference type="PANTHER" id="PTHR21600:SF91">
    <property type="entry name" value="DUAL-SPECIFICITY RNA PSEUDOURIDINE SYNTHASE RLUA"/>
    <property type="match status" value="1"/>
</dbReference>
<dbReference type="Proteomes" id="UP000282818">
    <property type="component" value="Unassembled WGS sequence"/>
</dbReference>
<evidence type="ECO:0000259" key="10">
    <source>
        <dbReference type="Pfam" id="PF00849"/>
    </source>
</evidence>
<dbReference type="EC" id="5.4.99.-" evidence="9"/>
<dbReference type="GO" id="GO:0003723">
    <property type="term" value="F:RNA binding"/>
    <property type="evidence" value="ECO:0007669"/>
    <property type="project" value="InterPro"/>
</dbReference>
<keyword evidence="3" id="KW-0819">tRNA processing</keyword>
<dbReference type="NCBIfam" id="TIGR00005">
    <property type="entry name" value="rluA_subfam"/>
    <property type="match status" value="1"/>
</dbReference>
<dbReference type="InterPro" id="IPR050188">
    <property type="entry name" value="RluA_PseudoU_synthase"/>
</dbReference>
<feature type="domain" description="Pseudouridine synthase RsuA/RluA-like" evidence="10">
    <location>
        <begin position="10"/>
        <end position="157"/>
    </location>
</feature>
<name>A0A437QDN0_9GAMM</name>
<dbReference type="InterPro" id="IPR006224">
    <property type="entry name" value="PsdUridine_synth_RluA-like_CS"/>
</dbReference>
<evidence type="ECO:0000313" key="11">
    <source>
        <dbReference type="EMBL" id="RVU32647.1"/>
    </source>
</evidence>
<accession>A0A437QDN0</accession>
<reference evidence="11 12" key="1">
    <citation type="submission" date="2019-01" db="EMBL/GenBank/DDBJ databases">
        <authorList>
            <person name="Chen W.-M."/>
        </authorList>
    </citation>
    <scope>NUCLEOTIDE SEQUENCE [LARGE SCALE GENOMIC DNA]</scope>
    <source>
        <strain evidence="11 12">HPM-16</strain>
    </source>
</reference>
<dbReference type="PROSITE" id="PS01129">
    <property type="entry name" value="PSI_RLU"/>
    <property type="match status" value="1"/>
</dbReference>
<evidence type="ECO:0000256" key="8">
    <source>
        <dbReference type="PIRSR" id="PIRSR606225-1"/>
    </source>
</evidence>
<evidence type="ECO:0000256" key="5">
    <source>
        <dbReference type="ARBA" id="ARBA00036184"/>
    </source>
</evidence>
<sequence length="207" mass="22987">MIPVLYEDEHLIVVVKPDQVLSVPGKGPDKQNCLGRRVRNQSHPTARIVHRLDYATSGVMVMALTAQAHAAMSQLFQQRQVSKRYQAIISGHPTEDAGIIEQPLRCDWERRPLQIVDPVDGKSACTHWQVMERLAQATRVALTPVTGRSHQLRVHMQWLGHPIAGDAFYADEAALALADRLLLHAEHIAFTHPITGEPIAISSPAPF</sequence>
<keyword evidence="12" id="KW-1185">Reference proteome</keyword>
<dbReference type="GO" id="GO:0160142">
    <property type="term" value="F:23S rRNA pseudouridine(746) synthase activity"/>
    <property type="evidence" value="ECO:0007669"/>
    <property type="project" value="UniProtKB-EC"/>
</dbReference>
<dbReference type="InterPro" id="IPR006145">
    <property type="entry name" value="PsdUridine_synth_RsuA/RluA"/>
</dbReference>
<organism evidence="11 12">
    <name type="scientific">Neptunomonas marina</name>
    <dbReference type="NCBI Taxonomy" id="1815562"/>
    <lineage>
        <taxon>Bacteria</taxon>
        <taxon>Pseudomonadati</taxon>
        <taxon>Pseudomonadota</taxon>
        <taxon>Gammaproteobacteria</taxon>
        <taxon>Oceanospirillales</taxon>
        <taxon>Oceanospirillaceae</taxon>
        <taxon>Neptunomonas</taxon>
    </lineage>
</organism>
<comment type="catalytic activity">
    <reaction evidence="6">
        <text>uridine(746) in 23S rRNA = pseudouridine(746) in 23S rRNA</text>
        <dbReference type="Rhea" id="RHEA:42548"/>
        <dbReference type="Rhea" id="RHEA-COMP:10109"/>
        <dbReference type="Rhea" id="RHEA-COMP:10110"/>
        <dbReference type="ChEBI" id="CHEBI:65314"/>
        <dbReference type="ChEBI" id="CHEBI:65315"/>
        <dbReference type="EC" id="5.4.99.29"/>
    </reaction>
</comment>
<dbReference type="Pfam" id="PF00849">
    <property type="entry name" value="PseudoU_synth_2"/>
    <property type="match status" value="1"/>
</dbReference>
<comment type="catalytic activity">
    <reaction evidence="5">
        <text>uridine(32) in tRNA = pseudouridine(32) in tRNA</text>
        <dbReference type="Rhea" id="RHEA:42544"/>
        <dbReference type="Rhea" id="RHEA-COMP:10107"/>
        <dbReference type="Rhea" id="RHEA-COMP:10108"/>
        <dbReference type="ChEBI" id="CHEBI:65314"/>
        <dbReference type="ChEBI" id="CHEBI:65315"/>
        <dbReference type="EC" id="5.4.99.28"/>
    </reaction>
</comment>
<evidence type="ECO:0000256" key="3">
    <source>
        <dbReference type="ARBA" id="ARBA00022694"/>
    </source>
</evidence>
<evidence type="ECO:0000313" key="12">
    <source>
        <dbReference type="Proteomes" id="UP000282818"/>
    </source>
</evidence>
<comment type="function">
    <text evidence="7">Dual specificity enzyme that catalyzes the synthesis of pseudouridine from uracil-746 in 23S ribosomal RNA and from uracil-32 in the anticodon stem and loop of transfer RNAs.</text>
</comment>
<dbReference type="CDD" id="cd02869">
    <property type="entry name" value="PseudoU_synth_RluA_like"/>
    <property type="match status" value="1"/>
</dbReference>
<evidence type="ECO:0000256" key="9">
    <source>
        <dbReference type="RuleBase" id="RU362028"/>
    </source>
</evidence>
<comment type="function">
    <text evidence="9">Responsible for synthesis of pseudouridine from uracil.</text>
</comment>
<dbReference type="GO" id="GO:0000455">
    <property type="term" value="P:enzyme-directed rRNA pseudouridine synthesis"/>
    <property type="evidence" value="ECO:0007669"/>
    <property type="project" value="TreeGrafter"/>
</dbReference>
<gene>
    <name evidence="11" type="ORF">EOE65_03045</name>
</gene>
<evidence type="ECO:0000256" key="1">
    <source>
        <dbReference type="ARBA" id="ARBA00010876"/>
    </source>
</evidence>
<feature type="active site" evidence="8">
    <location>
        <position position="53"/>
    </location>
</feature>
<dbReference type="AlphaFoldDB" id="A0A437QDN0"/>
<evidence type="ECO:0000256" key="2">
    <source>
        <dbReference type="ARBA" id="ARBA00022552"/>
    </source>
</evidence>
<dbReference type="EMBL" id="SACQ01000001">
    <property type="protein sequence ID" value="RVU32647.1"/>
    <property type="molecule type" value="Genomic_DNA"/>
</dbReference>
<dbReference type="Gene3D" id="3.30.2350.10">
    <property type="entry name" value="Pseudouridine synthase"/>
    <property type="match status" value="1"/>
</dbReference>
<evidence type="ECO:0000256" key="7">
    <source>
        <dbReference type="ARBA" id="ARBA00037305"/>
    </source>
</evidence>
<evidence type="ECO:0000256" key="6">
    <source>
        <dbReference type="ARBA" id="ARBA00036916"/>
    </source>
</evidence>
<comment type="catalytic activity">
    <reaction evidence="9">
        <text>a uridine in RNA = a pseudouridine in RNA</text>
        <dbReference type="Rhea" id="RHEA:48348"/>
        <dbReference type="Rhea" id="RHEA-COMP:12068"/>
        <dbReference type="Rhea" id="RHEA-COMP:12069"/>
        <dbReference type="ChEBI" id="CHEBI:65314"/>
        <dbReference type="ChEBI" id="CHEBI:65315"/>
    </reaction>
</comment>
<dbReference type="GO" id="GO:0160151">
    <property type="term" value="F:tRNA pseudouridine(32) synthase activity"/>
    <property type="evidence" value="ECO:0007669"/>
    <property type="project" value="UniProtKB-EC"/>
</dbReference>
<dbReference type="InterPro" id="IPR006225">
    <property type="entry name" value="PsdUridine_synth_RluC/D"/>
</dbReference>
<comment type="similarity">
    <text evidence="1 9">Belongs to the pseudouridine synthase RluA family.</text>
</comment>
<dbReference type="InterPro" id="IPR020103">
    <property type="entry name" value="PsdUridine_synth_cat_dom_sf"/>
</dbReference>
<keyword evidence="2" id="KW-0698">rRNA processing</keyword>
<dbReference type="GO" id="GO:0008033">
    <property type="term" value="P:tRNA processing"/>
    <property type="evidence" value="ECO:0007669"/>
    <property type="project" value="UniProtKB-KW"/>
</dbReference>
<proteinExistence type="inferred from homology"/>
<protein>
    <recommendedName>
        <fullName evidence="9">Pseudouridine synthase</fullName>
        <ecNumber evidence="9">5.4.99.-</ecNumber>
    </recommendedName>
</protein>
<dbReference type="SUPFAM" id="SSF55120">
    <property type="entry name" value="Pseudouridine synthase"/>
    <property type="match status" value="1"/>
</dbReference>
<dbReference type="PANTHER" id="PTHR21600">
    <property type="entry name" value="MITOCHONDRIAL RNA PSEUDOURIDINE SYNTHASE"/>
    <property type="match status" value="1"/>
</dbReference>
<keyword evidence="4 9" id="KW-0413">Isomerase</keyword>